<evidence type="ECO:0000259" key="2">
    <source>
        <dbReference type="Pfam" id="PF23672"/>
    </source>
</evidence>
<dbReference type="PANTHER" id="PTHR22198">
    <property type="entry name" value="FERM DOMAIN-CONTAINING PROTEIN"/>
    <property type="match status" value="1"/>
</dbReference>
<organism evidence="3 4">
    <name type="scientific">Amblyomma americanum</name>
    <name type="common">Lone star tick</name>
    <dbReference type="NCBI Taxonomy" id="6943"/>
    <lineage>
        <taxon>Eukaryota</taxon>
        <taxon>Metazoa</taxon>
        <taxon>Ecdysozoa</taxon>
        <taxon>Arthropoda</taxon>
        <taxon>Chelicerata</taxon>
        <taxon>Arachnida</taxon>
        <taxon>Acari</taxon>
        <taxon>Parasitiformes</taxon>
        <taxon>Ixodida</taxon>
        <taxon>Ixodoidea</taxon>
        <taxon>Ixodidae</taxon>
        <taxon>Amblyomminae</taxon>
        <taxon>Amblyomma</taxon>
    </lineage>
</organism>
<feature type="region of interest" description="Disordered" evidence="1">
    <location>
        <begin position="1"/>
        <end position="41"/>
    </location>
</feature>
<proteinExistence type="predicted"/>
<gene>
    <name evidence="3" type="ORF">V5799_000956</name>
</gene>
<evidence type="ECO:0000313" key="4">
    <source>
        <dbReference type="Proteomes" id="UP001321473"/>
    </source>
</evidence>
<dbReference type="Proteomes" id="UP001321473">
    <property type="component" value="Unassembled WGS sequence"/>
</dbReference>
<name>A0AAQ4D1J9_AMBAM</name>
<evidence type="ECO:0000256" key="1">
    <source>
        <dbReference type="SAM" id="MobiDB-lite"/>
    </source>
</evidence>
<comment type="caution">
    <text evidence="3">The sequence shown here is derived from an EMBL/GenBank/DDBJ whole genome shotgun (WGS) entry which is preliminary data.</text>
</comment>
<evidence type="ECO:0000313" key="3">
    <source>
        <dbReference type="EMBL" id="KAK8756339.1"/>
    </source>
</evidence>
<dbReference type="EMBL" id="JARKHS020036306">
    <property type="protein sequence ID" value="KAK8756339.1"/>
    <property type="molecule type" value="Genomic_DNA"/>
</dbReference>
<accession>A0AAQ4D1J9</accession>
<dbReference type="AlphaFoldDB" id="A0AAQ4D1J9"/>
<sequence length="207" mass="23242">MSSSSSQRSSQHRPRQQRGDSSDDSFGSLGRPSPDSQSSAVISLLSHSRTLKVPYGEQKRMLAQALLADSHFADSGELLQTMEKGGIYEEIRQHLPYGRSPYARPDERRTAYIVAGFKVLEATFRDVMENNWKDWTGARSIYINLALEFGLHRFSLYRRSQPSTVRPAHVVIDRSCGIIGGPVHVVLHGRKCLFLCAQKRVQQNIGV</sequence>
<dbReference type="Pfam" id="PF23672">
    <property type="entry name" value="DUF7153"/>
    <property type="match status" value="1"/>
</dbReference>
<reference evidence="3 4" key="1">
    <citation type="journal article" date="2023" name="Arcadia Sci">
        <title>De novo assembly of a long-read Amblyomma americanum tick genome.</title>
        <authorList>
            <person name="Chou S."/>
            <person name="Poskanzer K.E."/>
            <person name="Rollins M."/>
            <person name="Thuy-Boun P.S."/>
        </authorList>
    </citation>
    <scope>NUCLEOTIDE SEQUENCE [LARGE SCALE GENOMIC DNA]</scope>
    <source>
        <strain evidence="3">F_SG_1</strain>
        <tissue evidence="3">Salivary glands</tissue>
    </source>
</reference>
<protein>
    <recommendedName>
        <fullName evidence="2">DUF7153 domain-containing protein</fullName>
    </recommendedName>
</protein>
<keyword evidence="4" id="KW-1185">Reference proteome</keyword>
<feature type="domain" description="DUF7153" evidence="2">
    <location>
        <begin position="81"/>
        <end position="171"/>
    </location>
</feature>
<dbReference type="PANTHER" id="PTHR22198:SF1">
    <property type="entry name" value="FERM DOMAIN-CONTAINING PROTEIN"/>
    <property type="match status" value="1"/>
</dbReference>
<dbReference type="InterPro" id="IPR055577">
    <property type="entry name" value="DUF7153"/>
</dbReference>